<gene>
    <name evidence="20" type="ORF">HKBW3S03_01226</name>
</gene>
<evidence type="ECO:0000256" key="11">
    <source>
        <dbReference type="ARBA" id="ARBA00022857"/>
    </source>
</evidence>
<evidence type="ECO:0000256" key="16">
    <source>
        <dbReference type="ARBA" id="ARBA00023316"/>
    </source>
</evidence>
<keyword evidence="8" id="KW-0132">Cell division</keyword>
<keyword evidence="11" id="KW-0521">NADP</keyword>
<keyword evidence="13" id="KW-0573">Peptidoglycan synthesis</keyword>
<sequence>VTLPPRLRRISTSLATSRISGTNLLVSDAGYRGAVVRLAGEFKQFVYEICCVEAGAAVPLARLASDVGQRGLAGLDFAAGMPGTVGGALVMNAGAHDSVIGDLLTEALILDEKLKLHSFAAEDLGLSYRKSNITSGFVVCRVKLRLSQGEKEIQERKCGQYLRFRRERQPHQPNAGSIFKNPPHDSAGRLIEAAGLKGRRVGGAMISDLHANFIVHCGNASAADVRYLLEMAREEVARQFGVNLELEIRLLGY</sequence>
<dbReference type="SUPFAM" id="SSF56194">
    <property type="entry name" value="Uridine diphospho-N-Acetylenolpyruvylglucosamine reductase, MurB, C-terminal domain"/>
    <property type="match status" value="1"/>
</dbReference>
<accession>A0A6V8NK31</accession>
<dbReference type="Pfam" id="PF01565">
    <property type="entry name" value="FAD_binding_4"/>
    <property type="match status" value="1"/>
</dbReference>
<dbReference type="EMBL" id="BLRU01000128">
    <property type="protein sequence ID" value="GFP19721.1"/>
    <property type="molecule type" value="Genomic_DNA"/>
</dbReference>
<comment type="pathway">
    <text evidence="4">Cell wall biogenesis; peptidoglycan biosynthesis.</text>
</comment>
<feature type="non-terminal residue" evidence="20">
    <location>
        <position position="1"/>
    </location>
</feature>
<dbReference type="SUPFAM" id="SSF56176">
    <property type="entry name" value="FAD-binding/transporter-associated domain-like"/>
    <property type="match status" value="1"/>
</dbReference>
<dbReference type="RefSeq" id="WP_219853543.1">
    <property type="nucleotide sequence ID" value="NZ_BLRU01000128.1"/>
</dbReference>
<dbReference type="NCBIfam" id="TIGR00179">
    <property type="entry name" value="murB"/>
    <property type="match status" value="1"/>
</dbReference>
<proteinExistence type="inferred from homology"/>
<protein>
    <recommendedName>
        <fullName evidence="6 18">UDP-N-acetylmuramate dehydrogenase</fullName>
        <ecNumber evidence="6 18">1.3.1.98</ecNumber>
    </recommendedName>
</protein>
<keyword evidence="15" id="KW-0131">Cell cycle</keyword>
<evidence type="ECO:0000256" key="14">
    <source>
        <dbReference type="ARBA" id="ARBA00023002"/>
    </source>
</evidence>
<dbReference type="HAMAP" id="MF_00037">
    <property type="entry name" value="MurB"/>
    <property type="match status" value="1"/>
</dbReference>
<reference evidence="20" key="1">
    <citation type="journal article" date="2020" name="Front. Microbiol.">
        <title>Single-cell genomics of novel Actinobacteria with the Wood-Ljungdahl pathway discovered in a serpentinizing system.</title>
        <authorList>
            <person name="Merino N."/>
            <person name="Kawai M."/>
            <person name="Boyd E.S."/>
            <person name="Colman D.R."/>
            <person name="McGlynn S.E."/>
            <person name="Nealson K.H."/>
            <person name="Kurokawa K."/>
            <person name="Hongoh Y."/>
        </authorList>
    </citation>
    <scope>NUCLEOTIDE SEQUENCE [LARGE SCALE GENOMIC DNA]</scope>
    <source>
        <strain evidence="20">S03</strain>
    </source>
</reference>
<dbReference type="InterPro" id="IPR036635">
    <property type="entry name" value="MurB_C_sf"/>
</dbReference>
<dbReference type="GO" id="GO:0071555">
    <property type="term" value="P:cell wall organization"/>
    <property type="evidence" value="ECO:0007669"/>
    <property type="project" value="UniProtKB-KW"/>
</dbReference>
<dbReference type="UniPathway" id="UPA00219"/>
<dbReference type="GO" id="GO:0071949">
    <property type="term" value="F:FAD binding"/>
    <property type="evidence" value="ECO:0007669"/>
    <property type="project" value="InterPro"/>
</dbReference>
<keyword evidence="7" id="KW-0963">Cytoplasm</keyword>
<keyword evidence="12" id="KW-0133">Cell shape</keyword>
<evidence type="ECO:0000256" key="2">
    <source>
        <dbReference type="ARBA" id="ARBA00003921"/>
    </source>
</evidence>
<dbReference type="Pfam" id="PF02873">
    <property type="entry name" value="MurB_C"/>
    <property type="match status" value="1"/>
</dbReference>
<dbReference type="InterPro" id="IPR036318">
    <property type="entry name" value="FAD-bd_PCMH-like_sf"/>
</dbReference>
<dbReference type="InterPro" id="IPR006094">
    <property type="entry name" value="Oxid_FAD_bind_N"/>
</dbReference>
<dbReference type="GO" id="GO:0051301">
    <property type="term" value="P:cell division"/>
    <property type="evidence" value="ECO:0007669"/>
    <property type="project" value="UniProtKB-KW"/>
</dbReference>
<evidence type="ECO:0000256" key="4">
    <source>
        <dbReference type="ARBA" id="ARBA00004752"/>
    </source>
</evidence>
<keyword evidence="10" id="KW-0274">FAD</keyword>
<keyword evidence="16" id="KW-0961">Cell wall biogenesis/degradation</keyword>
<evidence type="ECO:0000256" key="10">
    <source>
        <dbReference type="ARBA" id="ARBA00022827"/>
    </source>
</evidence>
<evidence type="ECO:0000256" key="5">
    <source>
        <dbReference type="ARBA" id="ARBA00010485"/>
    </source>
</evidence>
<comment type="similarity">
    <text evidence="5">Belongs to the MurB family.</text>
</comment>
<evidence type="ECO:0000313" key="20">
    <source>
        <dbReference type="EMBL" id="GFP19721.1"/>
    </source>
</evidence>
<comment type="function">
    <text evidence="2">Cell wall formation.</text>
</comment>
<evidence type="ECO:0000256" key="3">
    <source>
        <dbReference type="ARBA" id="ARBA00004496"/>
    </source>
</evidence>
<evidence type="ECO:0000256" key="17">
    <source>
        <dbReference type="ARBA" id="ARBA00048914"/>
    </source>
</evidence>
<evidence type="ECO:0000259" key="19">
    <source>
        <dbReference type="PROSITE" id="PS51387"/>
    </source>
</evidence>
<dbReference type="PANTHER" id="PTHR21071">
    <property type="entry name" value="UDP-N-ACETYLENOLPYRUVOYLGLUCOSAMINE REDUCTASE"/>
    <property type="match status" value="1"/>
</dbReference>
<name>A0A6V8NK31_9ACTN</name>
<dbReference type="PANTHER" id="PTHR21071:SF4">
    <property type="entry name" value="UDP-N-ACETYLENOLPYRUVOYLGLUCOSAMINE REDUCTASE"/>
    <property type="match status" value="1"/>
</dbReference>
<organism evidence="20">
    <name type="scientific">Candidatus Hakubella thermalkaliphila</name>
    <dbReference type="NCBI Taxonomy" id="2754717"/>
    <lineage>
        <taxon>Bacteria</taxon>
        <taxon>Bacillati</taxon>
        <taxon>Actinomycetota</taxon>
        <taxon>Actinomycetota incertae sedis</taxon>
        <taxon>Candidatus Hakubellales</taxon>
        <taxon>Candidatus Hakubellaceae</taxon>
        <taxon>Candidatus Hakubella</taxon>
    </lineage>
</organism>
<dbReference type="GO" id="GO:0009252">
    <property type="term" value="P:peptidoglycan biosynthetic process"/>
    <property type="evidence" value="ECO:0007669"/>
    <property type="project" value="UniProtKB-UniRule"/>
</dbReference>
<evidence type="ECO:0000256" key="18">
    <source>
        <dbReference type="NCBIfam" id="TIGR00179"/>
    </source>
</evidence>
<dbReference type="InterPro" id="IPR003170">
    <property type="entry name" value="MurB"/>
</dbReference>
<evidence type="ECO:0000256" key="1">
    <source>
        <dbReference type="ARBA" id="ARBA00001974"/>
    </source>
</evidence>
<dbReference type="Proteomes" id="UP000574717">
    <property type="component" value="Unassembled WGS sequence"/>
</dbReference>
<keyword evidence="14" id="KW-0560">Oxidoreductase</keyword>
<evidence type="ECO:0000256" key="7">
    <source>
        <dbReference type="ARBA" id="ARBA00022490"/>
    </source>
</evidence>
<dbReference type="GO" id="GO:0005829">
    <property type="term" value="C:cytosol"/>
    <property type="evidence" value="ECO:0007669"/>
    <property type="project" value="TreeGrafter"/>
</dbReference>
<comment type="caution">
    <text evidence="20">The sequence shown here is derived from an EMBL/GenBank/DDBJ whole genome shotgun (WGS) entry which is preliminary data.</text>
</comment>
<evidence type="ECO:0000256" key="12">
    <source>
        <dbReference type="ARBA" id="ARBA00022960"/>
    </source>
</evidence>
<dbReference type="GO" id="GO:0008360">
    <property type="term" value="P:regulation of cell shape"/>
    <property type="evidence" value="ECO:0007669"/>
    <property type="project" value="UniProtKB-KW"/>
</dbReference>
<comment type="catalytic activity">
    <reaction evidence="17">
        <text>UDP-N-acetyl-alpha-D-muramate + NADP(+) = UDP-N-acetyl-3-O-(1-carboxyvinyl)-alpha-D-glucosamine + NADPH + H(+)</text>
        <dbReference type="Rhea" id="RHEA:12248"/>
        <dbReference type="ChEBI" id="CHEBI:15378"/>
        <dbReference type="ChEBI" id="CHEBI:57783"/>
        <dbReference type="ChEBI" id="CHEBI:58349"/>
        <dbReference type="ChEBI" id="CHEBI:68483"/>
        <dbReference type="ChEBI" id="CHEBI:70757"/>
        <dbReference type="EC" id="1.3.1.98"/>
    </reaction>
</comment>
<evidence type="ECO:0000256" key="6">
    <source>
        <dbReference type="ARBA" id="ARBA00012518"/>
    </source>
</evidence>
<dbReference type="InterPro" id="IPR016169">
    <property type="entry name" value="FAD-bd_PCMH_sub2"/>
</dbReference>
<dbReference type="PROSITE" id="PS51387">
    <property type="entry name" value="FAD_PCMH"/>
    <property type="match status" value="1"/>
</dbReference>
<feature type="domain" description="FAD-binding PCMH-type" evidence="19">
    <location>
        <begin position="1"/>
        <end position="149"/>
    </location>
</feature>
<dbReference type="GO" id="GO:0008762">
    <property type="term" value="F:UDP-N-acetylmuramate dehydrogenase activity"/>
    <property type="evidence" value="ECO:0007669"/>
    <property type="project" value="UniProtKB-UniRule"/>
</dbReference>
<dbReference type="InterPro" id="IPR011601">
    <property type="entry name" value="MurB_C"/>
</dbReference>
<dbReference type="EC" id="1.3.1.98" evidence="6 18"/>
<evidence type="ECO:0000256" key="8">
    <source>
        <dbReference type="ARBA" id="ARBA00022618"/>
    </source>
</evidence>
<evidence type="ECO:0000256" key="15">
    <source>
        <dbReference type="ARBA" id="ARBA00023306"/>
    </source>
</evidence>
<keyword evidence="9" id="KW-0285">Flavoprotein</keyword>
<dbReference type="Gene3D" id="3.90.78.10">
    <property type="entry name" value="UDP-N-acetylenolpyruvoylglucosamine reductase, C-terminal domain"/>
    <property type="match status" value="1"/>
</dbReference>
<dbReference type="AlphaFoldDB" id="A0A6V8NK31"/>
<comment type="cofactor">
    <cofactor evidence="1">
        <name>FAD</name>
        <dbReference type="ChEBI" id="CHEBI:57692"/>
    </cofactor>
</comment>
<comment type="subcellular location">
    <subcellularLocation>
        <location evidence="3">Cytoplasm</location>
    </subcellularLocation>
</comment>
<evidence type="ECO:0000256" key="9">
    <source>
        <dbReference type="ARBA" id="ARBA00022630"/>
    </source>
</evidence>
<dbReference type="Gene3D" id="3.30.465.10">
    <property type="match status" value="1"/>
</dbReference>
<evidence type="ECO:0000256" key="13">
    <source>
        <dbReference type="ARBA" id="ARBA00022984"/>
    </source>
</evidence>
<dbReference type="InterPro" id="IPR016166">
    <property type="entry name" value="FAD-bd_PCMH"/>
</dbReference>